<dbReference type="GO" id="GO:0007218">
    <property type="term" value="P:neuropeptide signaling pathway"/>
    <property type="evidence" value="ECO:0007669"/>
    <property type="project" value="UniProtKB-KW"/>
</dbReference>
<evidence type="ECO:0000256" key="7">
    <source>
        <dbReference type="SAM" id="SignalP"/>
    </source>
</evidence>
<protein>
    <submittedName>
        <fullName evidence="8">FMRFamide-like prepropeptide</fullName>
    </submittedName>
</protein>
<evidence type="ECO:0000256" key="1">
    <source>
        <dbReference type="ARBA" id="ARBA00004613"/>
    </source>
</evidence>
<keyword evidence="5" id="KW-0027">Amidation</keyword>
<proteinExistence type="evidence at transcript level"/>
<comment type="subcellular location">
    <subcellularLocation>
        <location evidence="1">Secreted</location>
    </subcellularLocation>
</comment>
<evidence type="ECO:0000256" key="2">
    <source>
        <dbReference type="ARBA" id="ARBA00006356"/>
    </source>
</evidence>
<feature type="chain" id="PRO_5004300461" evidence="7">
    <location>
        <begin position="19"/>
        <end position="169"/>
    </location>
</feature>
<dbReference type="PANTHER" id="PTHR20986:SF17">
    <property type="entry name" value="FMRFAMIDE-LIKE NEUROPEPTIDE 18"/>
    <property type="match status" value="1"/>
</dbReference>
<keyword evidence="4" id="KW-0165">Cleavage on pair of basic residues</keyword>
<reference evidence="8" key="1">
    <citation type="submission" date="2002-11" db="EMBL/GenBank/DDBJ databases">
        <title>FMRFamide-like peptide encoding genes in the swine nematode Oesophagostomum dentatum.</title>
        <authorList>
            <person name="Kimber M.J."/>
            <person name="Clark C."/>
            <person name="Day T.A."/>
            <person name="Robertson A.P."/>
        </authorList>
    </citation>
    <scope>NUCLEOTIDE SEQUENCE</scope>
</reference>
<evidence type="ECO:0000256" key="6">
    <source>
        <dbReference type="ARBA" id="ARBA00023320"/>
    </source>
</evidence>
<dbReference type="InterPro" id="IPR051041">
    <property type="entry name" value="FMRFamide-related_np"/>
</dbReference>
<keyword evidence="6" id="KW-0527">Neuropeptide</keyword>
<gene>
    <name evidence="8" type="primary">flp-4</name>
</gene>
<dbReference type="EMBL" id="AY172998">
    <property type="protein sequence ID" value="AAO18225.1"/>
    <property type="molecule type" value="mRNA"/>
</dbReference>
<dbReference type="GO" id="GO:0005576">
    <property type="term" value="C:extracellular region"/>
    <property type="evidence" value="ECO:0007669"/>
    <property type="project" value="UniProtKB-SubCell"/>
</dbReference>
<organism evidence="8">
    <name type="scientific">Oesophagostomum dentatum</name>
    <name type="common">Nodular worm</name>
    <dbReference type="NCBI Taxonomy" id="61180"/>
    <lineage>
        <taxon>Eukaryota</taxon>
        <taxon>Metazoa</taxon>
        <taxon>Ecdysozoa</taxon>
        <taxon>Nematoda</taxon>
        <taxon>Chromadorea</taxon>
        <taxon>Rhabditida</taxon>
        <taxon>Rhabditina</taxon>
        <taxon>Rhabditomorpha</taxon>
        <taxon>Strongyloidea</taxon>
        <taxon>Strongylidae</taxon>
        <taxon>Oesophagostomum</taxon>
    </lineage>
</organism>
<dbReference type="AlphaFoldDB" id="Q86QQ3"/>
<evidence type="ECO:0000313" key="8">
    <source>
        <dbReference type="EMBL" id="AAO18225.1"/>
    </source>
</evidence>
<comment type="similarity">
    <text evidence="2">Belongs to the FARP (FMRFamide related peptide) family.</text>
</comment>
<sequence>MWRVSTAPLILLAVLANAADLKEQVYDLPEEEYSDDLKLLDIAPLAKHVSSKRDMDGGMPGVLRFGKREGFAEKEVPGVLRFGKRSNKKSVPGVLRFGKRNVPGVLRFGKREIPGVLRFGKRSAPVVFRYNKRQNIPGVMRFGKRAMYDVIPLELLDKKSVPGVLRFGK</sequence>
<evidence type="ECO:0000256" key="4">
    <source>
        <dbReference type="ARBA" id="ARBA00022685"/>
    </source>
</evidence>
<evidence type="ECO:0000256" key="5">
    <source>
        <dbReference type="ARBA" id="ARBA00022815"/>
    </source>
</evidence>
<evidence type="ECO:0000256" key="3">
    <source>
        <dbReference type="ARBA" id="ARBA00022525"/>
    </source>
</evidence>
<keyword evidence="3" id="KW-0964">Secreted</keyword>
<name>Q86QQ3_OESDE</name>
<feature type="signal peptide" evidence="7">
    <location>
        <begin position="1"/>
        <end position="18"/>
    </location>
</feature>
<dbReference type="PANTHER" id="PTHR20986">
    <property type="entry name" value="FMRFAMIDE-RELATED PEPTIDES"/>
    <property type="match status" value="1"/>
</dbReference>
<keyword evidence="7" id="KW-0732">Signal</keyword>
<accession>Q86QQ3</accession>